<sequence>MYHLHREQWLDCTLDEAWSFFSSPRNLDRLTPDAVGFKITHLESDVMHPGQIIAYKVKVAPMVWVNWVTEITHVENGRMFVDDQRVGPYKLWHHTHRFEEKDGGVLMTDDVCYEMPFGPLGALVHKLFVHDQLQYIFGERRRLCAEIFSGGEATSESGESLGASPHTEE</sequence>
<dbReference type="AlphaFoldDB" id="A0A7T7JD76"/>
<dbReference type="InterPro" id="IPR023393">
    <property type="entry name" value="START-like_dom_sf"/>
</dbReference>
<keyword evidence="2" id="KW-1185">Reference proteome</keyword>
<dbReference type="KEGG" id="soa:G3M56_005555"/>
<name>A0A7T7JD76_9BACT</name>
<protein>
    <submittedName>
        <fullName evidence="1">SRPBCC family protein</fullName>
    </submittedName>
</protein>
<gene>
    <name evidence="1" type="ORF">G3M56_005555</name>
</gene>
<organism evidence="1 2">
    <name type="scientific">Sulfuriroseicoccus oceanibius</name>
    <dbReference type="NCBI Taxonomy" id="2707525"/>
    <lineage>
        <taxon>Bacteria</taxon>
        <taxon>Pseudomonadati</taxon>
        <taxon>Verrucomicrobiota</taxon>
        <taxon>Verrucomicrobiia</taxon>
        <taxon>Verrucomicrobiales</taxon>
        <taxon>Verrucomicrobiaceae</taxon>
        <taxon>Sulfuriroseicoccus</taxon>
    </lineage>
</organism>
<dbReference type="Proteomes" id="UP000475117">
    <property type="component" value="Chromosome"/>
</dbReference>
<dbReference type="SUPFAM" id="SSF55961">
    <property type="entry name" value="Bet v1-like"/>
    <property type="match status" value="1"/>
</dbReference>
<evidence type="ECO:0000313" key="1">
    <source>
        <dbReference type="EMBL" id="QQL46047.1"/>
    </source>
</evidence>
<evidence type="ECO:0000313" key="2">
    <source>
        <dbReference type="Proteomes" id="UP000475117"/>
    </source>
</evidence>
<dbReference type="CDD" id="cd07820">
    <property type="entry name" value="SRPBCC_3"/>
    <property type="match status" value="1"/>
</dbReference>
<accession>A0A7T7JD76</accession>
<reference evidence="1 2" key="1">
    <citation type="submission" date="2020-12" db="EMBL/GenBank/DDBJ databases">
        <title>Sulforoseuscoccus oceanibium gen. nov., sp. nov., a representative of the phylum Verrucomicrobia with special cytoplasmic membrane, and proposal of Sulforoseuscoccusaceae fam. nov.</title>
        <authorList>
            <person name="Xi F."/>
        </authorList>
    </citation>
    <scope>NUCLEOTIDE SEQUENCE [LARGE SCALE GENOMIC DNA]</scope>
    <source>
        <strain evidence="1 2">T37</strain>
    </source>
</reference>
<dbReference type="EMBL" id="CP066776">
    <property type="protein sequence ID" value="QQL46047.1"/>
    <property type="molecule type" value="Genomic_DNA"/>
</dbReference>
<dbReference type="RefSeq" id="WP_235203605.1">
    <property type="nucleotide sequence ID" value="NZ_CP066776.1"/>
</dbReference>
<dbReference type="Gene3D" id="3.30.530.20">
    <property type="match status" value="1"/>
</dbReference>
<proteinExistence type="predicted"/>